<evidence type="ECO:0000259" key="4">
    <source>
        <dbReference type="Pfam" id="PF00248"/>
    </source>
</evidence>
<sequence length="277" mass="30412">MTTVPLLTLNDGHTIPQLGYGVFKVDPGETERLVSTALEVGYRHIDTAAVYGNEEGVGRAIAASGIPRDELFITTKLWNSEQGSERARGAIEASLERLGLDHVDLYLIHWPRPDLDLYVQTWQQLESFRGEGLTRSIGVSNFHRPHLERLLAETDTVPAVDQIELHPAFAQRDLRAFAGDRDIRIEAWGPLGQGKYDLFGEDAVAAAAAAHGVTPAQVVLRWHLDHGIIVFPKSSTPERIAQNFDVFGFDLTADEVAAIDAIDRGQRVGADPDAATF</sequence>
<dbReference type="Gene3D" id="3.20.20.100">
    <property type="entry name" value="NADP-dependent oxidoreductase domain"/>
    <property type="match status" value="1"/>
</dbReference>
<comment type="caution">
    <text evidence="5">The sequence shown here is derived from an EMBL/GenBank/DDBJ whole genome shotgun (WGS) entry which is preliminary data.</text>
</comment>
<evidence type="ECO:0000256" key="1">
    <source>
        <dbReference type="ARBA" id="ARBA00007905"/>
    </source>
</evidence>
<dbReference type="InterPro" id="IPR020471">
    <property type="entry name" value="AKR"/>
</dbReference>
<evidence type="ECO:0000256" key="2">
    <source>
        <dbReference type="ARBA" id="ARBA00022857"/>
    </source>
</evidence>
<keyword evidence="2" id="KW-0521">NADP</keyword>
<name>A0ABS5XSN2_9MICO</name>
<dbReference type="PANTHER" id="PTHR43827">
    <property type="entry name" value="2,5-DIKETO-D-GLUCONIC ACID REDUCTASE"/>
    <property type="match status" value="1"/>
</dbReference>
<evidence type="ECO:0000256" key="3">
    <source>
        <dbReference type="ARBA" id="ARBA00023002"/>
    </source>
</evidence>
<feature type="domain" description="NADP-dependent oxidoreductase" evidence="4">
    <location>
        <begin position="24"/>
        <end position="263"/>
    </location>
</feature>
<dbReference type="PIRSF" id="PIRSF000097">
    <property type="entry name" value="AKR"/>
    <property type="match status" value="1"/>
</dbReference>
<organism evidence="5 6">
    <name type="scientific">Microbacterium flavum</name>
    <dbReference type="NCBI Taxonomy" id="415216"/>
    <lineage>
        <taxon>Bacteria</taxon>
        <taxon>Bacillati</taxon>
        <taxon>Actinomycetota</taxon>
        <taxon>Actinomycetes</taxon>
        <taxon>Micrococcales</taxon>
        <taxon>Microbacteriaceae</taxon>
        <taxon>Microbacterium</taxon>
    </lineage>
</organism>
<proteinExistence type="inferred from homology"/>
<dbReference type="Proteomes" id="UP000740605">
    <property type="component" value="Unassembled WGS sequence"/>
</dbReference>
<keyword evidence="6" id="KW-1185">Reference proteome</keyword>
<dbReference type="Pfam" id="PF00248">
    <property type="entry name" value="Aldo_ket_red"/>
    <property type="match status" value="1"/>
</dbReference>
<evidence type="ECO:0000313" key="6">
    <source>
        <dbReference type="Proteomes" id="UP000740605"/>
    </source>
</evidence>
<gene>
    <name evidence="5" type="ORF">J0P97_05560</name>
</gene>
<evidence type="ECO:0000313" key="5">
    <source>
        <dbReference type="EMBL" id="MBT8797534.1"/>
    </source>
</evidence>
<dbReference type="PROSITE" id="PS00062">
    <property type="entry name" value="ALDOKETO_REDUCTASE_2"/>
    <property type="match status" value="1"/>
</dbReference>
<accession>A0ABS5XSN2</accession>
<dbReference type="PROSITE" id="PS00798">
    <property type="entry name" value="ALDOKETO_REDUCTASE_1"/>
    <property type="match status" value="1"/>
</dbReference>
<reference evidence="5 6" key="1">
    <citation type="submission" date="2021-03" db="EMBL/GenBank/DDBJ databases">
        <title>Microbacterium pauli sp. nov., isolated from microfiltered milk.</title>
        <authorList>
            <person name="Bellassi P."/>
            <person name="Fontana A."/>
            <person name="Callegari M.L."/>
            <person name="Lorenzo M."/>
            <person name="Cappa F."/>
        </authorList>
    </citation>
    <scope>NUCLEOTIDE SEQUENCE [LARGE SCALE GENOMIC DNA]</scope>
    <source>
        <strain evidence="5 6">DSM 18909</strain>
    </source>
</reference>
<protein>
    <submittedName>
        <fullName evidence="5">Aldo/keto reductase</fullName>
    </submittedName>
</protein>
<dbReference type="RefSeq" id="WP_215486788.1">
    <property type="nucleotide sequence ID" value="NZ_BAAAPJ010000002.1"/>
</dbReference>
<keyword evidence="3" id="KW-0560">Oxidoreductase</keyword>
<dbReference type="EMBL" id="JAFLHG010000004">
    <property type="protein sequence ID" value="MBT8797534.1"/>
    <property type="molecule type" value="Genomic_DNA"/>
</dbReference>
<dbReference type="InterPro" id="IPR023210">
    <property type="entry name" value="NADP_OxRdtase_dom"/>
</dbReference>
<comment type="similarity">
    <text evidence="1">Belongs to the aldo/keto reductase family.</text>
</comment>
<dbReference type="SUPFAM" id="SSF51430">
    <property type="entry name" value="NAD(P)-linked oxidoreductase"/>
    <property type="match status" value="1"/>
</dbReference>
<dbReference type="PRINTS" id="PR00069">
    <property type="entry name" value="ALDKETRDTASE"/>
</dbReference>
<dbReference type="PANTHER" id="PTHR43827:SF3">
    <property type="entry name" value="NADP-DEPENDENT OXIDOREDUCTASE DOMAIN-CONTAINING PROTEIN"/>
    <property type="match status" value="1"/>
</dbReference>
<dbReference type="InterPro" id="IPR036812">
    <property type="entry name" value="NAD(P)_OxRdtase_dom_sf"/>
</dbReference>
<dbReference type="InterPro" id="IPR018170">
    <property type="entry name" value="Aldo/ket_reductase_CS"/>
</dbReference>